<comment type="caution">
    <text evidence="1">The sequence shown here is derived from an EMBL/GenBank/DDBJ whole genome shotgun (WGS) entry which is preliminary data.</text>
</comment>
<dbReference type="VEuPathDB" id="FungiDB:G647_07652"/>
<reference evidence="2" key="1">
    <citation type="submission" date="2015-07" db="EMBL/GenBank/DDBJ databases">
        <authorList>
            <person name="Teixeira M.M."/>
            <person name="Souza R.C."/>
            <person name="Almeida L.G."/>
            <person name="Vicente V.A."/>
            <person name="de Hoog S."/>
            <person name="Bocca A.L."/>
            <person name="de Almeida S.R."/>
            <person name="Vasconcelos A.T."/>
            <person name="Felipe M.S."/>
        </authorList>
    </citation>
    <scope>NUCLEOTIDE SEQUENCE [LARGE SCALE GENOMIC DNA]</scope>
    <source>
        <strain evidence="2">KSF</strain>
    </source>
</reference>
<sequence length="230" mass="25453">MNAIWTKHDYILQLLEDTIQQTPQSQQSQIDLIICSAKEEFVSQVLAELHQHRREADDAQDEPISPAPDHILLSRSLHVLSASQHITLIFCPTITVLRGYLSGLVHTLTGSSPTLGPIIVLNLLAMHHGTSEFTLQGLSQTLATAVSAAHRTGRALKLVECKDIRDPSNPHRGAALWKVEVQLLSAAIKIGEAGQSWGRRTISVMKIASRWFTVEETSQESRVSEEEMLV</sequence>
<dbReference type="OrthoDB" id="5391496at2759"/>
<evidence type="ECO:0000313" key="1">
    <source>
        <dbReference type="EMBL" id="OCT44979.1"/>
    </source>
</evidence>
<keyword evidence="2" id="KW-1185">Reference proteome</keyword>
<evidence type="ECO:0008006" key="3">
    <source>
        <dbReference type="Google" id="ProtNLM"/>
    </source>
</evidence>
<gene>
    <name evidence="1" type="ORF">CLCR_06276</name>
</gene>
<dbReference type="EMBL" id="LGRB01000020">
    <property type="protein sequence ID" value="OCT44979.1"/>
    <property type="molecule type" value="Genomic_DNA"/>
</dbReference>
<dbReference type="VEuPathDB" id="FungiDB:CLCR_06276"/>
<organism evidence="1 2">
    <name type="scientific">Cladophialophora carrionii</name>
    <dbReference type="NCBI Taxonomy" id="86049"/>
    <lineage>
        <taxon>Eukaryota</taxon>
        <taxon>Fungi</taxon>
        <taxon>Dikarya</taxon>
        <taxon>Ascomycota</taxon>
        <taxon>Pezizomycotina</taxon>
        <taxon>Eurotiomycetes</taxon>
        <taxon>Chaetothyriomycetidae</taxon>
        <taxon>Chaetothyriales</taxon>
        <taxon>Herpotrichiellaceae</taxon>
        <taxon>Cladophialophora</taxon>
    </lineage>
</organism>
<proteinExistence type="predicted"/>
<protein>
    <recommendedName>
        <fullName evidence="3">Elongator complex protein 5</fullName>
    </recommendedName>
</protein>
<evidence type="ECO:0000313" key="2">
    <source>
        <dbReference type="Proteomes" id="UP000094526"/>
    </source>
</evidence>
<accession>A0A1C1C945</accession>
<dbReference type="eggNOG" id="ENOG502SDG8">
    <property type="taxonomic scope" value="Eukaryota"/>
</dbReference>
<dbReference type="Proteomes" id="UP000094526">
    <property type="component" value="Unassembled WGS sequence"/>
</dbReference>
<dbReference type="AlphaFoldDB" id="A0A1C1C945"/>
<name>A0A1C1C945_9EURO</name>